<keyword evidence="2" id="KW-1185">Reference proteome</keyword>
<reference evidence="1 2" key="1">
    <citation type="submission" date="2021-10" db="EMBL/GenBank/DDBJ databases">
        <title>Anaerobic single-cell dispensing facilitates the cultivation of human gut bacteria.</title>
        <authorList>
            <person name="Afrizal A."/>
        </authorList>
    </citation>
    <scope>NUCLEOTIDE SEQUENCE [LARGE SCALE GENOMIC DNA]</scope>
    <source>
        <strain evidence="1 2">CLA-AA-H200</strain>
    </source>
</reference>
<organism evidence="1 2">
    <name type="scientific">Ruminococcus turbiniformis</name>
    <dbReference type="NCBI Taxonomy" id="2881258"/>
    <lineage>
        <taxon>Bacteria</taxon>
        <taxon>Bacillati</taxon>
        <taxon>Bacillota</taxon>
        <taxon>Clostridia</taxon>
        <taxon>Eubacteriales</taxon>
        <taxon>Oscillospiraceae</taxon>
        <taxon>Ruminococcus</taxon>
    </lineage>
</organism>
<evidence type="ECO:0000313" key="1">
    <source>
        <dbReference type="EMBL" id="MCC2256341.1"/>
    </source>
</evidence>
<accession>A0ABS8G2A1</accession>
<dbReference type="Proteomes" id="UP001198151">
    <property type="component" value="Unassembled WGS sequence"/>
</dbReference>
<protein>
    <submittedName>
        <fullName evidence="1">Uncharacterized protein</fullName>
    </submittedName>
</protein>
<gene>
    <name evidence="1" type="ORF">LKD70_18355</name>
</gene>
<dbReference type="RefSeq" id="WP_227709296.1">
    <property type="nucleotide sequence ID" value="NZ_JAJEQX010000079.1"/>
</dbReference>
<comment type="caution">
    <text evidence="1">The sequence shown here is derived from an EMBL/GenBank/DDBJ whole genome shotgun (WGS) entry which is preliminary data.</text>
</comment>
<sequence>MTMADNTIYDLLDEVNCADSCEAVTALCELIDELLKDIQHLELECISTRYQLSQHMDEDHGELLRSDILENLGRRYYNSPAYQLFTEIQYDGGDPMEFRDYLIKVRKACKGEWPCWH</sequence>
<evidence type="ECO:0000313" key="2">
    <source>
        <dbReference type="Proteomes" id="UP001198151"/>
    </source>
</evidence>
<dbReference type="EMBL" id="JAJEQX010000079">
    <property type="protein sequence ID" value="MCC2256341.1"/>
    <property type="molecule type" value="Genomic_DNA"/>
</dbReference>
<proteinExistence type="predicted"/>
<name>A0ABS8G2A1_9FIRM</name>